<reference evidence="3 4" key="1">
    <citation type="submission" date="2019-08" db="EMBL/GenBank/DDBJ databases">
        <title>Complete genome sequence of Spiroplasma chinense CCH (DSM 19755).</title>
        <authorList>
            <person name="Shen H.-Y."/>
            <person name="Lin Y.-C."/>
            <person name="Chou L."/>
            <person name="Kuo C.-H."/>
        </authorList>
    </citation>
    <scope>NUCLEOTIDE SEQUENCE [LARGE SCALE GENOMIC DNA]</scope>
    <source>
        <strain evidence="3 4">CCH</strain>
    </source>
</reference>
<dbReference type="EMBL" id="CP043026">
    <property type="protein sequence ID" value="QEH61886.1"/>
    <property type="molecule type" value="Genomic_DNA"/>
</dbReference>
<feature type="transmembrane region" description="Helical" evidence="2">
    <location>
        <begin position="230"/>
        <end position="253"/>
    </location>
</feature>
<dbReference type="AlphaFoldDB" id="A0A5B9Y5A0"/>
<proteinExistence type="predicted"/>
<keyword evidence="4" id="KW-1185">Reference proteome</keyword>
<evidence type="ECO:0000313" key="4">
    <source>
        <dbReference type="Proteomes" id="UP000323144"/>
    </source>
</evidence>
<keyword evidence="2" id="KW-1133">Transmembrane helix</keyword>
<organism evidence="3 4">
    <name type="scientific">Spiroplasma chinense</name>
    <dbReference type="NCBI Taxonomy" id="216932"/>
    <lineage>
        <taxon>Bacteria</taxon>
        <taxon>Bacillati</taxon>
        <taxon>Mycoplasmatota</taxon>
        <taxon>Mollicutes</taxon>
        <taxon>Entomoplasmatales</taxon>
        <taxon>Spiroplasmataceae</taxon>
        <taxon>Spiroplasma</taxon>
    </lineage>
</organism>
<dbReference type="KEGG" id="schi:SCHIN_v1c06890"/>
<feature type="transmembrane region" description="Helical" evidence="2">
    <location>
        <begin position="15"/>
        <end position="36"/>
    </location>
</feature>
<evidence type="ECO:0000256" key="1">
    <source>
        <dbReference type="SAM" id="MobiDB-lite"/>
    </source>
</evidence>
<feature type="transmembrane region" description="Helical" evidence="2">
    <location>
        <begin position="142"/>
        <end position="165"/>
    </location>
</feature>
<evidence type="ECO:0000256" key="2">
    <source>
        <dbReference type="SAM" id="Phobius"/>
    </source>
</evidence>
<feature type="region of interest" description="Disordered" evidence="1">
    <location>
        <begin position="290"/>
        <end position="322"/>
    </location>
</feature>
<keyword evidence="2" id="KW-0812">Transmembrane</keyword>
<name>A0A5B9Y5A0_9MOLU</name>
<keyword evidence="2" id="KW-0472">Membrane</keyword>
<evidence type="ECO:0008006" key="5">
    <source>
        <dbReference type="Google" id="ProtNLM"/>
    </source>
</evidence>
<feature type="transmembrane region" description="Helical" evidence="2">
    <location>
        <begin position="94"/>
        <end position="117"/>
    </location>
</feature>
<gene>
    <name evidence="3" type="ORF">SCHIN_v1c06890</name>
</gene>
<dbReference type="Proteomes" id="UP000323144">
    <property type="component" value="Chromosome"/>
</dbReference>
<protein>
    <recommendedName>
        <fullName evidence="5">Transmembrane protein</fullName>
    </recommendedName>
</protein>
<evidence type="ECO:0000313" key="3">
    <source>
        <dbReference type="EMBL" id="QEH61886.1"/>
    </source>
</evidence>
<feature type="compositionally biased region" description="Basic and acidic residues" evidence="1">
    <location>
        <begin position="292"/>
        <end position="320"/>
    </location>
</feature>
<accession>A0A5B9Y5A0</accession>
<dbReference type="RefSeq" id="WP_166508265.1">
    <property type="nucleotide sequence ID" value="NZ_CP043026.1"/>
</dbReference>
<sequence>MGRIKILKENKKSKFMIIMLIIFCVIYALFGVMMMISPALKGNRPGLQFVGFSYLWNIYSNKGYVSLGEKSSSFLHFVWKNPETGKFVFLPSNWILFFIPLIVGGSVAGLLILRLIIHAVGYQNKTKNGVARIVRPIRSYQLTMVIAWVGFGLLFFCSTISFLAACPFQMGVVWEFSLKGIPAASDQDTLEKIQDRLMANGNIKQFYWPTLAWFFDGYVMTAEENVAMKWLWIFVPTVIFIPFLALAFAGTIAGECAWWRINLAVLRDIDASTGTNLSTEYDHVKKPKTKKEKYIKEKSNREKPTKEKRIKEKRIKEKPSRAQVSNFDDSRTMSMGANVGDSAKCIAFYKSIVRMLELSKNTQIDLYDQAKDELNRITNKKAKIDWEDVGSDIEEIIEDFTGVDQRFVSLIENVMDNSKVNVFGRYLSDLEELTEEYWDAIDAWDILEAESVVEQIFAIAFRREELMAKVGYCLRERLESNFKHIDDEANVVKRLDKAKRSEDYDKYRETCLEAIEMMSPIKSKFSNYASKIIYN</sequence>